<organism evidence="1 2">
    <name type="scientific">Zopfia rhizophila CBS 207.26</name>
    <dbReference type="NCBI Taxonomy" id="1314779"/>
    <lineage>
        <taxon>Eukaryota</taxon>
        <taxon>Fungi</taxon>
        <taxon>Dikarya</taxon>
        <taxon>Ascomycota</taxon>
        <taxon>Pezizomycotina</taxon>
        <taxon>Dothideomycetes</taxon>
        <taxon>Dothideomycetes incertae sedis</taxon>
        <taxon>Zopfiaceae</taxon>
        <taxon>Zopfia</taxon>
    </lineage>
</organism>
<dbReference type="OrthoDB" id="4207519at2759"/>
<sequence>MPPKRRNTAQEREGRLLLAIDALKKGQISNIYQASRIYRVNNDTLKCRMNGRACRAETFANGRNLDHNEEALLTEWILNLASHGFPPQKKPVGKKWFQPYIERTPEVQMAQSKKYDYQRAKQEDPEVIYEHFRLLKNVVNKHGIQNDDIYNMDEIGFQKGNIGSAKVVTACNSTKYHIQPGNRD</sequence>
<dbReference type="SUPFAM" id="SSF46689">
    <property type="entry name" value="Homeodomain-like"/>
    <property type="match status" value="1"/>
</dbReference>
<dbReference type="EMBL" id="ML994621">
    <property type="protein sequence ID" value="KAF2189123.1"/>
    <property type="molecule type" value="Genomic_DNA"/>
</dbReference>
<dbReference type="InterPro" id="IPR009057">
    <property type="entry name" value="Homeodomain-like_sf"/>
</dbReference>
<proteinExistence type="predicted"/>
<evidence type="ECO:0000313" key="2">
    <source>
        <dbReference type="Proteomes" id="UP000800200"/>
    </source>
</evidence>
<evidence type="ECO:0000313" key="1">
    <source>
        <dbReference type="EMBL" id="KAF2189123.1"/>
    </source>
</evidence>
<accession>A0A6A6ED33</accession>
<name>A0A6A6ED33_9PEZI</name>
<reference evidence="1" key="1">
    <citation type="journal article" date="2020" name="Stud. Mycol.">
        <title>101 Dothideomycetes genomes: a test case for predicting lifestyles and emergence of pathogens.</title>
        <authorList>
            <person name="Haridas S."/>
            <person name="Albert R."/>
            <person name="Binder M."/>
            <person name="Bloem J."/>
            <person name="Labutti K."/>
            <person name="Salamov A."/>
            <person name="Andreopoulos B."/>
            <person name="Baker S."/>
            <person name="Barry K."/>
            <person name="Bills G."/>
            <person name="Bluhm B."/>
            <person name="Cannon C."/>
            <person name="Castanera R."/>
            <person name="Culley D."/>
            <person name="Daum C."/>
            <person name="Ezra D."/>
            <person name="Gonzalez J."/>
            <person name="Henrissat B."/>
            <person name="Kuo A."/>
            <person name="Liang C."/>
            <person name="Lipzen A."/>
            <person name="Lutzoni F."/>
            <person name="Magnuson J."/>
            <person name="Mondo S."/>
            <person name="Nolan M."/>
            <person name="Ohm R."/>
            <person name="Pangilinan J."/>
            <person name="Park H.-J."/>
            <person name="Ramirez L."/>
            <person name="Alfaro M."/>
            <person name="Sun H."/>
            <person name="Tritt A."/>
            <person name="Yoshinaga Y."/>
            <person name="Zwiers L.-H."/>
            <person name="Turgeon B."/>
            <person name="Goodwin S."/>
            <person name="Spatafora J."/>
            <person name="Crous P."/>
            <person name="Grigoriev I."/>
        </authorList>
    </citation>
    <scope>NUCLEOTIDE SEQUENCE</scope>
    <source>
        <strain evidence="1">CBS 207.26</strain>
    </source>
</reference>
<protein>
    <submittedName>
        <fullName evidence="1">Putative Psq domain transposase</fullName>
    </submittedName>
</protein>
<dbReference type="AlphaFoldDB" id="A0A6A6ED33"/>
<keyword evidence="2" id="KW-1185">Reference proteome</keyword>
<dbReference type="Proteomes" id="UP000800200">
    <property type="component" value="Unassembled WGS sequence"/>
</dbReference>
<gene>
    <name evidence="1" type="ORF">K469DRAFT_701675</name>
</gene>